<keyword evidence="1" id="KW-0479">Metal-binding</keyword>
<dbReference type="InterPro" id="IPR004232">
    <property type="entry name" value="CN_Hdrtase_a/SCN_Hdrlase_g"/>
</dbReference>
<dbReference type="InterPro" id="IPR036648">
    <property type="entry name" value="CN_Hdrase_a/SCN_Hdrase_g_sf"/>
</dbReference>
<dbReference type="Pfam" id="PF02979">
    <property type="entry name" value="NHase_alpha"/>
    <property type="match status" value="1"/>
</dbReference>
<dbReference type="EMBL" id="JACJSI010000097">
    <property type="protein sequence ID" value="MBD2533463.1"/>
    <property type="molecule type" value="Genomic_DNA"/>
</dbReference>
<feature type="domain" description="Nitrile hydratase alpha/Thiocyanate hydrolase gamma" evidence="2">
    <location>
        <begin position="10"/>
        <end position="61"/>
    </location>
</feature>
<keyword evidence="4" id="KW-1185">Reference proteome</keyword>
<evidence type="ECO:0000256" key="1">
    <source>
        <dbReference type="ARBA" id="ARBA00022723"/>
    </source>
</evidence>
<dbReference type="Proteomes" id="UP000623440">
    <property type="component" value="Unassembled WGS sequence"/>
</dbReference>
<evidence type="ECO:0000313" key="4">
    <source>
        <dbReference type="Proteomes" id="UP000623440"/>
    </source>
</evidence>
<comment type="caution">
    <text evidence="3">The sequence shown here is derived from an EMBL/GenBank/DDBJ whole genome shotgun (WGS) entry which is preliminary data.</text>
</comment>
<dbReference type="Gene3D" id="3.90.330.10">
    <property type="entry name" value="Nitrile hydratase alpha /Thiocyanate hydrolase gamma"/>
    <property type="match status" value="1"/>
</dbReference>
<reference evidence="3 4" key="1">
    <citation type="journal article" date="2020" name="ISME J.">
        <title>Comparative genomics reveals insights into cyanobacterial evolution and habitat adaptation.</title>
        <authorList>
            <person name="Chen M.Y."/>
            <person name="Teng W.K."/>
            <person name="Zhao L."/>
            <person name="Hu C.X."/>
            <person name="Zhou Y.K."/>
            <person name="Han B.P."/>
            <person name="Song L.R."/>
            <person name="Shu W.S."/>
        </authorList>
    </citation>
    <scope>NUCLEOTIDE SEQUENCE [LARGE SCALE GENOMIC DNA]</scope>
    <source>
        <strain evidence="3 4">FACHB-838</strain>
    </source>
</reference>
<name>A0ABR8DWC0_9NOSO</name>
<evidence type="ECO:0000313" key="3">
    <source>
        <dbReference type="EMBL" id="MBD2533463.1"/>
    </source>
</evidence>
<evidence type="ECO:0000259" key="2">
    <source>
        <dbReference type="Pfam" id="PF02979"/>
    </source>
</evidence>
<accession>A0ABR8DWC0</accession>
<gene>
    <name evidence="3" type="ORF">H6G97_29440</name>
</gene>
<organism evidence="3 4">
    <name type="scientific">Nostoc flagelliforme FACHB-838</name>
    <dbReference type="NCBI Taxonomy" id="2692904"/>
    <lineage>
        <taxon>Bacteria</taxon>
        <taxon>Bacillati</taxon>
        <taxon>Cyanobacteriota</taxon>
        <taxon>Cyanophyceae</taxon>
        <taxon>Nostocales</taxon>
        <taxon>Nostocaceae</taxon>
        <taxon>Nostoc</taxon>
    </lineage>
</organism>
<protein>
    <submittedName>
        <fullName evidence="3">Nitrile hydratase subunit alpha</fullName>
    </submittedName>
</protein>
<proteinExistence type="predicted"/>
<dbReference type="SUPFAM" id="SSF56209">
    <property type="entry name" value="Nitrile hydratase alpha chain"/>
    <property type="match status" value="1"/>
</dbReference>
<dbReference type="RefSeq" id="WP_190944031.1">
    <property type="nucleotide sequence ID" value="NZ_JACJSI010000097.1"/>
</dbReference>
<sequence>MIDDQKLILADVIVKTWQDSQYKARLFAEPKKVLQQAGVDNIPEQLELQVVENTCQRKYFVLLPEFSSNDHNELMVFIQSSLPLQPGQEIVVVQNTESLQYILLPTPPEYSSETTDALSEGELESVSGGGAVAANKVVVGNVALVATVAAVVTRTKVF</sequence>